<protein>
    <submittedName>
        <fullName evidence="2">Uncharacterized protein</fullName>
    </submittedName>
</protein>
<accession>A0A1S9TD12</accession>
<dbReference type="RefSeq" id="WP_078175554.1">
    <property type="nucleotide sequence ID" value="NZ_JBCMNA010000024.1"/>
</dbReference>
<dbReference type="AlphaFoldDB" id="A0A1S9TD12"/>
<dbReference type="EMBL" id="MUAI01000002">
    <property type="protein sequence ID" value="OOR07797.1"/>
    <property type="molecule type" value="Genomic_DNA"/>
</dbReference>
<comment type="caution">
    <text evidence="2">The sequence shown here is derived from an EMBL/GenBank/DDBJ whole genome shotgun (WGS) entry which is preliminary data.</text>
</comment>
<keyword evidence="1" id="KW-0812">Transmembrane</keyword>
<keyword evidence="1" id="KW-1133">Transmembrane helix</keyword>
<evidence type="ECO:0000313" key="3">
    <source>
        <dbReference type="Proteomes" id="UP000190696"/>
    </source>
</evidence>
<evidence type="ECO:0000313" key="2">
    <source>
        <dbReference type="EMBL" id="OOR07797.1"/>
    </source>
</evidence>
<reference evidence="2 3" key="1">
    <citation type="submission" date="2017-01" db="EMBL/GenBank/DDBJ databases">
        <title>Bacillus cereus isolates.</title>
        <authorList>
            <person name="Beno S.M."/>
        </authorList>
    </citation>
    <scope>NUCLEOTIDE SEQUENCE [LARGE SCALE GENOMIC DNA]</scope>
    <source>
        <strain evidence="2 3">FSL W7-1108</strain>
    </source>
</reference>
<feature type="transmembrane region" description="Helical" evidence="1">
    <location>
        <begin position="53"/>
        <end position="73"/>
    </location>
</feature>
<feature type="transmembrane region" description="Helical" evidence="1">
    <location>
        <begin position="20"/>
        <end position="41"/>
    </location>
</feature>
<gene>
    <name evidence="2" type="ORF">BW900_04610</name>
</gene>
<dbReference type="Proteomes" id="UP000190696">
    <property type="component" value="Unassembled WGS sequence"/>
</dbReference>
<name>A0A1S9TD12_BACMY</name>
<sequence length="252" mass="29242">MKKYTELIKQILNTKKSKQILLLLVIIIVTLLLPYLTNLLVTQLHFKHENEWVGFYGNYFGSIVAILGIYLTIRFTTKEENENRRLQIVPYIEVKYVDQEYLTNEGSGITVGDWDKYNNHMVGHLQLQNVGLGAAIDLRIQDITFRDKRENLSIESRAVIRPDQTVTVNTDIALFLQDLTNMEVEEMQEYINSGTIVMNINYKDLLNNYYTQTIYLVCSVTLEYNPEDKTGKLHPNVYLSLDDTSKPKLIHT</sequence>
<organism evidence="2 3">
    <name type="scientific">Bacillus mycoides</name>
    <dbReference type="NCBI Taxonomy" id="1405"/>
    <lineage>
        <taxon>Bacteria</taxon>
        <taxon>Bacillati</taxon>
        <taxon>Bacillota</taxon>
        <taxon>Bacilli</taxon>
        <taxon>Bacillales</taxon>
        <taxon>Bacillaceae</taxon>
        <taxon>Bacillus</taxon>
        <taxon>Bacillus cereus group</taxon>
    </lineage>
</organism>
<evidence type="ECO:0000256" key="1">
    <source>
        <dbReference type="SAM" id="Phobius"/>
    </source>
</evidence>
<proteinExistence type="predicted"/>
<keyword evidence="1" id="KW-0472">Membrane</keyword>